<dbReference type="InterPro" id="IPR020046">
    <property type="entry name" value="5-3_exonucl_a-hlix_arch_N"/>
</dbReference>
<keyword evidence="5 17" id="KW-0548">Nucleotidyltransferase</keyword>
<dbReference type="EC" id="2.7.7.7" evidence="2 16"/>
<dbReference type="PRINTS" id="PR00868">
    <property type="entry name" value="DNAPOLI"/>
</dbReference>
<keyword evidence="21" id="KW-1185">Reference proteome</keyword>
<dbReference type="FunFam" id="3.40.50.1010:FF:000001">
    <property type="entry name" value="DNA polymerase I"/>
    <property type="match status" value="1"/>
</dbReference>
<dbReference type="GO" id="GO:0003677">
    <property type="term" value="F:DNA binding"/>
    <property type="evidence" value="ECO:0007669"/>
    <property type="project" value="UniProtKB-UniRule"/>
</dbReference>
<dbReference type="AlphaFoldDB" id="A0A249JZJ7"/>
<dbReference type="Pfam" id="PF00476">
    <property type="entry name" value="DNA_pol_A"/>
    <property type="match status" value="1"/>
</dbReference>
<evidence type="ECO:0000256" key="10">
    <source>
        <dbReference type="ARBA" id="ARBA00022839"/>
    </source>
</evidence>
<dbReference type="InterPro" id="IPR002421">
    <property type="entry name" value="5-3_exonuclease"/>
</dbReference>
<evidence type="ECO:0000256" key="3">
    <source>
        <dbReference type="ARBA" id="ARBA00020311"/>
    </source>
</evidence>
<gene>
    <name evidence="17" type="primary">polA</name>
    <name evidence="20" type="ORF">B1s21122_03670</name>
</gene>
<protein>
    <recommendedName>
        <fullName evidence="3 16">DNA polymerase I</fullName>
        <ecNumber evidence="2 16">2.7.7.7</ecNumber>
    </recommendedName>
</protein>
<evidence type="ECO:0000259" key="18">
    <source>
        <dbReference type="SMART" id="SM00475"/>
    </source>
</evidence>
<dbReference type="FunFam" id="1.10.150.20:FF:000002">
    <property type="entry name" value="DNA polymerase I"/>
    <property type="match status" value="1"/>
</dbReference>
<evidence type="ECO:0000256" key="6">
    <source>
        <dbReference type="ARBA" id="ARBA00022705"/>
    </source>
</evidence>
<evidence type="ECO:0000256" key="7">
    <source>
        <dbReference type="ARBA" id="ARBA00022722"/>
    </source>
</evidence>
<dbReference type="InterPro" id="IPR043502">
    <property type="entry name" value="DNA/RNA_pol_sf"/>
</dbReference>
<comment type="function">
    <text evidence="15">In addition to polymerase activity, this DNA polymerase exhibits 3'-5' and 5'-3' exonuclease activity.</text>
</comment>
<dbReference type="KEGG" id="abam:B1s21122_03670"/>
<dbReference type="FunFam" id="1.10.150.20:FF:000003">
    <property type="entry name" value="DNA polymerase I"/>
    <property type="match status" value="1"/>
</dbReference>
<dbReference type="SUPFAM" id="SSF56672">
    <property type="entry name" value="DNA/RNA polymerases"/>
    <property type="match status" value="1"/>
</dbReference>
<comment type="similarity">
    <text evidence="1 17">Belongs to the DNA polymerase type-A family.</text>
</comment>
<comment type="catalytic activity">
    <reaction evidence="14 17">
        <text>DNA(n) + a 2'-deoxyribonucleoside 5'-triphosphate = DNA(n+1) + diphosphate</text>
        <dbReference type="Rhea" id="RHEA:22508"/>
        <dbReference type="Rhea" id="RHEA-COMP:17339"/>
        <dbReference type="Rhea" id="RHEA-COMP:17340"/>
        <dbReference type="ChEBI" id="CHEBI:33019"/>
        <dbReference type="ChEBI" id="CHEBI:61560"/>
        <dbReference type="ChEBI" id="CHEBI:173112"/>
        <dbReference type="EC" id="2.7.7.7"/>
    </reaction>
</comment>
<dbReference type="InterPro" id="IPR002298">
    <property type="entry name" value="DNA_polymerase_A"/>
</dbReference>
<evidence type="ECO:0000313" key="21">
    <source>
        <dbReference type="Proteomes" id="UP000217153"/>
    </source>
</evidence>
<dbReference type="Proteomes" id="UP000217153">
    <property type="component" value="Chromosome"/>
</dbReference>
<evidence type="ECO:0000256" key="11">
    <source>
        <dbReference type="ARBA" id="ARBA00022932"/>
    </source>
</evidence>
<dbReference type="InterPro" id="IPR020045">
    <property type="entry name" value="DNA_polI_H3TH"/>
</dbReference>
<evidence type="ECO:0000256" key="4">
    <source>
        <dbReference type="ARBA" id="ARBA00022679"/>
    </source>
</evidence>
<dbReference type="RefSeq" id="WP_095680745.1">
    <property type="nucleotide sequence ID" value="NZ_CP016768.2"/>
</dbReference>
<keyword evidence="10 17" id="KW-0269">Exonuclease</keyword>
<dbReference type="InterPro" id="IPR018320">
    <property type="entry name" value="DNA_polymerase_1"/>
</dbReference>
<dbReference type="Pfam" id="PF01367">
    <property type="entry name" value="5_3_exonuc"/>
    <property type="match status" value="1"/>
</dbReference>
<dbReference type="Gene3D" id="1.20.1060.10">
    <property type="entry name" value="Taq DNA Polymerase, Chain T, domain 4"/>
    <property type="match status" value="1"/>
</dbReference>
<evidence type="ECO:0000256" key="15">
    <source>
        <dbReference type="ARBA" id="ARBA00053603"/>
    </source>
</evidence>
<reference evidence="21" key="1">
    <citation type="submission" date="2016-10" db="EMBL/GenBank/DDBJ databases">
        <title>High microdiversification within the ubiquitous acI lineage of Actinobacteria.</title>
        <authorList>
            <person name="Neuenschwander S.M."/>
            <person name="Salcher M."/>
            <person name="Ghai R."/>
            <person name="Pernthaler J."/>
        </authorList>
    </citation>
    <scope>NUCLEOTIDE SEQUENCE [LARGE SCALE GENOMIC DNA]</scope>
</reference>
<comment type="function">
    <text evidence="17">In addition to polymerase activity, this DNA polymerase exhibits 5'-3' exonuclease activity.</text>
</comment>
<dbReference type="InterPro" id="IPR036397">
    <property type="entry name" value="RNaseH_sf"/>
</dbReference>
<dbReference type="SUPFAM" id="SSF53098">
    <property type="entry name" value="Ribonuclease H-like"/>
    <property type="match status" value="1"/>
</dbReference>
<dbReference type="InterPro" id="IPR012337">
    <property type="entry name" value="RNaseH-like_sf"/>
</dbReference>
<name>A0A249JZJ7_9ACTN</name>
<evidence type="ECO:0000256" key="12">
    <source>
        <dbReference type="ARBA" id="ARBA00023125"/>
    </source>
</evidence>
<keyword evidence="7" id="KW-0540">Nuclease</keyword>
<organism evidence="20 21">
    <name type="scientific">Candidatus Nanopelagicus limnae</name>
    <dbReference type="NCBI Taxonomy" id="1884634"/>
    <lineage>
        <taxon>Bacteria</taxon>
        <taxon>Bacillati</taxon>
        <taxon>Actinomycetota</taxon>
        <taxon>Actinomycetes</taxon>
        <taxon>Candidatus Nanopelagicales</taxon>
        <taxon>Candidatus Nanopelagicaceae</taxon>
        <taxon>Candidatus Nanopelagicus</taxon>
    </lineage>
</organism>
<evidence type="ECO:0000256" key="16">
    <source>
        <dbReference type="NCBIfam" id="TIGR00593"/>
    </source>
</evidence>
<keyword evidence="13 17" id="KW-0234">DNA repair</keyword>
<dbReference type="SMART" id="SM00279">
    <property type="entry name" value="HhH2"/>
    <property type="match status" value="1"/>
</dbReference>
<dbReference type="GO" id="GO:0006302">
    <property type="term" value="P:double-strand break repair"/>
    <property type="evidence" value="ECO:0007669"/>
    <property type="project" value="TreeGrafter"/>
</dbReference>
<dbReference type="CDD" id="cd09859">
    <property type="entry name" value="PIN_53EXO"/>
    <property type="match status" value="1"/>
</dbReference>
<dbReference type="InterPro" id="IPR036279">
    <property type="entry name" value="5-3_exonuclease_C_sf"/>
</dbReference>
<keyword evidence="11 17" id="KW-0239">DNA-directed DNA polymerase</keyword>
<sequence>MSTDQKRLLLIDGHSMAYRAFYALPAENFKTSSGQPTNAIYGFASMLINLIKEEKPSHIAVAFDVSRKTFRTELFPEYKANRASTPDEFRSQMSFVNEMIDCFGIKHFEMEGYEADDIIATFAKSAEKNGYQVLICTGDRDSFQLVNSNTTVLYPKKGVTEMSRMTPDAVLEKYGLTPAQYPDFAALRGDPSDNLPSVPGVGEKTATKWISDYGNLEKLLANAQEITGKVGDSLRANVEAIKLNRELTQLLDDLDLKVQIEDLGWLGFDSNLMSNFFEKMEIRALKERLKSLPQAGGAVTKEVSIKVSEISAEEISKLLDKHTKPIAIAFDYEDETLLGYSVATSNTEVYYVQGSKIGEWISKPQLAKYVHSAKVALKNLGLSGVQSDIELLAYLCNPGSRNLNLSDLAERILGKVANSEDLFSQFDPKQAAWIFELQKELSSEVKSKGMISLYEDLEQPTLLLLSQIEEIGIAVDQGKLNQLSAHFTKIVADETAMAHKEAGHEFNVSSPKQLQVVLFDELKLPKTKKIKTGFTTDAESLEWLAGKTKHPLLKHLLRIRETSKLMTTIDGLISAVEPDGRIHTNFQQTVAATGRLSSTDPNLQNIPIRTEEGRKIRDCFTAQSPYQDLMTADYSQIEMRIMAHLSDDKGLISAFESGEDLHSTVASQVFGVKKNEVDAEMRRTIKAMSYGLAYGLSSFGLAQQLDIDPASASELMGKYFERFGGIRDYLKIVVEQARELGYTQTILGRRRYLPDLNHENRQRREIAERAALNAPIQGSAADIIKIAMLKVDSKIRSENLKSRLLLQVHDELILEVSPGEHEILSKIVKEQMSSAYELKVPLDVNIGVGKSWDLAAH</sequence>
<evidence type="ECO:0000259" key="19">
    <source>
        <dbReference type="SMART" id="SM00482"/>
    </source>
</evidence>
<evidence type="ECO:0000256" key="9">
    <source>
        <dbReference type="ARBA" id="ARBA00022801"/>
    </source>
</evidence>
<evidence type="ECO:0000256" key="1">
    <source>
        <dbReference type="ARBA" id="ARBA00007705"/>
    </source>
</evidence>
<dbReference type="NCBIfam" id="TIGR00593">
    <property type="entry name" value="pola"/>
    <property type="match status" value="1"/>
</dbReference>
<keyword evidence="4 17" id="KW-0808">Transferase</keyword>
<evidence type="ECO:0000256" key="2">
    <source>
        <dbReference type="ARBA" id="ARBA00012417"/>
    </source>
</evidence>
<evidence type="ECO:0000313" key="20">
    <source>
        <dbReference type="EMBL" id="ASY09946.2"/>
    </source>
</evidence>
<dbReference type="Gene3D" id="3.30.420.10">
    <property type="entry name" value="Ribonuclease H-like superfamily/Ribonuclease H"/>
    <property type="match status" value="1"/>
</dbReference>
<dbReference type="CDD" id="cd09898">
    <property type="entry name" value="H3TH_53EXO"/>
    <property type="match status" value="1"/>
</dbReference>
<dbReference type="NCBIfam" id="NF004397">
    <property type="entry name" value="PRK05755.1"/>
    <property type="match status" value="1"/>
</dbReference>
<dbReference type="InterPro" id="IPR029060">
    <property type="entry name" value="PIN-like_dom_sf"/>
</dbReference>
<accession>A0A249JZJ7</accession>
<dbReference type="PANTHER" id="PTHR10133:SF27">
    <property type="entry name" value="DNA POLYMERASE NU"/>
    <property type="match status" value="1"/>
</dbReference>
<evidence type="ECO:0000256" key="5">
    <source>
        <dbReference type="ARBA" id="ARBA00022695"/>
    </source>
</evidence>
<evidence type="ECO:0000256" key="17">
    <source>
        <dbReference type="RuleBase" id="RU004460"/>
    </source>
</evidence>
<dbReference type="Gene3D" id="3.40.50.1010">
    <property type="entry name" value="5'-nuclease"/>
    <property type="match status" value="1"/>
</dbReference>
<evidence type="ECO:0000256" key="13">
    <source>
        <dbReference type="ARBA" id="ARBA00023204"/>
    </source>
</evidence>
<keyword evidence="12 17" id="KW-0238">DNA-binding</keyword>
<dbReference type="InterPro" id="IPR008918">
    <property type="entry name" value="HhH2"/>
</dbReference>
<dbReference type="SMART" id="SM00482">
    <property type="entry name" value="POLAc"/>
    <property type="match status" value="1"/>
</dbReference>
<dbReference type="GO" id="GO:0003887">
    <property type="term" value="F:DNA-directed DNA polymerase activity"/>
    <property type="evidence" value="ECO:0007669"/>
    <property type="project" value="UniProtKB-UniRule"/>
</dbReference>
<keyword evidence="6 17" id="KW-0235">DNA replication</keyword>
<keyword evidence="8 17" id="KW-0227">DNA damage</keyword>
<dbReference type="GO" id="GO:0006261">
    <property type="term" value="P:DNA-templated DNA replication"/>
    <property type="evidence" value="ECO:0007669"/>
    <property type="project" value="UniProtKB-UniRule"/>
</dbReference>
<dbReference type="PANTHER" id="PTHR10133">
    <property type="entry name" value="DNA POLYMERASE I"/>
    <property type="match status" value="1"/>
</dbReference>
<dbReference type="CDD" id="cd08637">
    <property type="entry name" value="DNA_pol_A_pol_I_C"/>
    <property type="match status" value="1"/>
</dbReference>
<dbReference type="FunFam" id="1.20.1060.10:FF:000001">
    <property type="entry name" value="DNA polymerase I"/>
    <property type="match status" value="1"/>
</dbReference>
<dbReference type="SMART" id="SM00475">
    <property type="entry name" value="53EXOc"/>
    <property type="match status" value="1"/>
</dbReference>
<keyword evidence="9 17" id="KW-0378">Hydrolase</keyword>
<feature type="domain" description="5'-3' exonuclease" evidence="18">
    <location>
        <begin position="6"/>
        <end position="266"/>
    </location>
</feature>
<dbReference type="EMBL" id="CP016768">
    <property type="protein sequence ID" value="ASY09946.2"/>
    <property type="molecule type" value="Genomic_DNA"/>
</dbReference>
<dbReference type="OrthoDB" id="9806424at2"/>
<dbReference type="Gene3D" id="3.30.70.370">
    <property type="match status" value="1"/>
</dbReference>
<dbReference type="SUPFAM" id="SSF88723">
    <property type="entry name" value="PIN domain-like"/>
    <property type="match status" value="1"/>
</dbReference>
<evidence type="ECO:0000256" key="14">
    <source>
        <dbReference type="ARBA" id="ARBA00049244"/>
    </source>
</evidence>
<feature type="domain" description="DNA-directed DNA polymerase family A palm" evidence="19">
    <location>
        <begin position="613"/>
        <end position="820"/>
    </location>
</feature>
<dbReference type="Gene3D" id="1.10.150.20">
    <property type="entry name" value="5' to 3' exonuclease, C-terminal subdomain"/>
    <property type="match status" value="2"/>
</dbReference>
<dbReference type="GO" id="GO:0008409">
    <property type="term" value="F:5'-3' exonuclease activity"/>
    <property type="evidence" value="ECO:0007669"/>
    <property type="project" value="UniProtKB-UniRule"/>
</dbReference>
<dbReference type="SUPFAM" id="SSF47807">
    <property type="entry name" value="5' to 3' exonuclease, C-terminal subdomain"/>
    <property type="match status" value="1"/>
</dbReference>
<dbReference type="CDD" id="cd06140">
    <property type="entry name" value="DNA_polA_I_Bacillus_like_exo"/>
    <property type="match status" value="1"/>
</dbReference>
<dbReference type="InterPro" id="IPR001098">
    <property type="entry name" value="DNA-dir_DNA_pol_A_palm_dom"/>
</dbReference>
<evidence type="ECO:0000256" key="8">
    <source>
        <dbReference type="ARBA" id="ARBA00022763"/>
    </source>
</evidence>
<dbReference type="Pfam" id="PF02739">
    <property type="entry name" value="5_3_exonuc_N"/>
    <property type="match status" value="1"/>
</dbReference>
<proteinExistence type="inferred from homology"/>